<keyword evidence="4" id="KW-1015">Disulfide bond</keyword>
<dbReference type="Proteomes" id="UP000014680">
    <property type="component" value="Unassembled WGS sequence"/>
</dbReference>
<dbReference type="SUPFAM" id="SSF50911">
    <property type="entry name" value="Mannose 6-phosphate receptor domain"/>
    <property type="match status" value="1"/>
</dbReference>
<dbReference type="InterPro" id="IPR045149">
    <property type="entry name" value="OS-9-like"/>
</dbReference>
<evidence type="ECO:0000313" key="7">
    <source>
        <dbReference type="Proteomes" id="UP000014680"/>
    </source>
</evidence>
<reference evidence="6 7" key="1">
    <citation type="submission" date="2012-10" db="EMBL/GenBank/DDBJ databases">
        <authorList>
            <person name="Zafar N."/>
            <person name="Inman J."/>
            <person name="Hall N."/>
            <person name="Lorenzi H."/>
            <person name="Caler E."/>
        </authorList>
    </citation>
    <scope>NUCLEOTIDE SEQUENCE [LARGE SCALE GENOMIC DNA]</scope>
    <source>
        <strain evidence="6 7">IP1</strain>
    </source>
</reference>
<dbReference type="Gene3D" id="2.70.130.10">
    <property type="entry name" value="Mannose-6-phosphate receptor binding domain"/>
    <property type="match status" value="1"/>
</dbReference>
<dbReference type="InterPro" id="IPR012913">
    <property type="entry name" value="OS9-like_dom"/>
</dbReference>
<dbReference type="AlphaFoldDB" id="A0A0A1U8Z1"/>
<name>A0A0A1U8Z1_ENTIV</name>
<dbReference type="InterPro" id="IPR009011">
    <property type="entry name" value="Man6P_isomerase_rcpt-bd_dom_sf"/>
</dbReference>
<dbReference type="OrthoDB" id="448954at2759"/>
<dbReference type="InterPro" id="IPR044865">
    <property type="entry name" value="MRH_dom"/>
</dbReference>
<dbReference type="EMBL" id="KB206474">
    <property type="protein sequence ID" value="ELP91317.1"/>
    <property type="molecule type" value="Genomic_DNA"/>
</dbReference>
<dbReference type="KEGG" id="eiv:EIN_153240"/>
<dbReference type="GeneID" id="14890153"/>
<dbReference type="PROSITE" id="PS51914">
    <property type="entry name" value="MRH"/>
    <property type="match status" value="1"/>
</dbReference>
<proteinExistence type="predicted"/>
<evidence type="ECO:0000256" key="3">
    <source>
        <dbReference type="ARBA" id="ARBA00022824"/>
    </source>
</evidence>
<gene>
    <name evidence="6" type="ORF">EIN_153240</name>
</gene>
<evidence type="ECO:0000256" key="2">
    <source>
        <dbReference type="ARBA" id="ARBA00022729"/>
    </source>
</evidence>
<dbReference type="GO" id="GO:0030970">
    <property type="term" value="P:retrograde protein transport, ER to cytosol"/>
    <property type="evidence" value="ECO:0007669"/>
    <property type="project" value="TreeGrafter"/>
</dbReference>
<organism evidence="6 7">
    <name type="scientific">Entamoeba invadens IP1</name>
    <dbReference type="NCBI Taxonomy" id="370355"/>
    <lineage>
        <taxon>Eukaryota</taxon>
        <taxon>Amoebozoa</taxon>
        <taxon>Evosea</taxon>
        <taxon>Archamoebae</taxon>
        <taxon>Mastigamoebida</taxon>
        <taxon>Entamoebidae</taxon>
        <taxon>Entamoeba</taxon>
    </lineage>
</organism>
<dbReference type="GO" id="GO:0030968">
    <property type="term" value="P:endoplasmic reticulum unfolded protein response"/>
    <property type="evidence" value="ECO:0007669"/>
    <property type="project" value="InterPro"/>
</dbReference>
<dbReference type="Pfam" id="PF07915">
    <property type="entry name" value="PRKCSH"/>
    <property type="match status" value="1"/>
</dbReference>
<dbReference type="VEuPathDB" id="AmoebaDB:EIN_153240"/>
<protein>
    <recommendedName>
        <fullName evidence="5">MRH domain-containing protein</fullName>
    </recommendedName>
</protein>
<keyword evidence="3" id="KW-0256">Endoplasmic reticulum</keyword>
<evidence type="ECO:0000259" key="5">
    <source>
        <dbReference type="PROSITE" id="PS51914"/>
    </source>
</evidence>
<sequence length="215" mass="25000">MRTQNVKQDIERMGYILQLFLLLICSSRGQFPMLQLDIELLDRCYNLPTGIVKTFDMNGKIYKCSIPRKQNVNSSVEEFHKLQKESSCLAYNNGYYNYIFCPGYNLTQQRIVNGQKISEIVLGRRVSSVKISKNSVREEYVDGNLCLGKGQRSFVVNYICMPDQIPRFVFAGMEEDNCKYTFKFQVPKVCSLGNFEEWNMEGYVRCCQTVQMPFL</sequence>
<dbReference type="RefSeq" id="XP_004258088.1">
    <property type="nucleotide sequence ID" value="XM_004258040.1"/>
</dbReference>
<comment type="subcellular location">
    <subcellularLocation>
        <location evidence="1">Endoplasmic reticulum</location>
    </subcellularLocation>
</comment>
<dbReference type="OMA" id="QIPAICK"/>
<accession>A0A0A1U8Z1</accession>
<keyword evidence="7" id="KW-1185">Reference proteome</keyword>
<evidence type="ECO:0000313" key="6">
    <source>
        <dbReference type="EMBL" id="ELP91317.1"/>
    </source>
</evidence>
<evidence type="ECO:0000256" key="4">
    <source>
        <dbReference type="ARBA" id="ARBA00023157"/>
    </source>
</evidence>
<keyword evidence="2" id="KW-0732">Signal</keyword>
<dbReference type="PANTHER" id="PTHR15414:SF0">
    <property type="entry name" value="ENDOPLASMIC RETICULUM LECTIN 1"/>
    <property type="match status" value="1"/>
</dbReference>
<dbReference type="GO" id="GO:0005788">
    <property type="term" value="C:endoplasmic reticulum lumen"/>
    <property type="evidence" value="ECO:0007669"/>
    <property type="project" value="TreeGrafter"/>
</dbReference>
<feature type="domain" description="MRH" evidence="5">
    <location>
        <begin position="86"/>
        <end position="192"/>
    </location>
</feature>
<dbReference type="PANTHER" id="PTHR15414">
    <property type="entry name" value="OS-9-RELATED"/>
    <property type="match status" value="1"/>
</dbReference>
<evidence type="ECO:0000256" key="1">
    <source>
        <dbReference type="ARBA" id="ARBA00004240"/>
    </source>
</evidence>